<organism evidence="2 3">
    <name type="scientific">Chloebia gouldiae</name>
    <name type="common">Gouldian finch</name>
    <name type="synonym">Erythrura gouldiae</name>
    <dbReference type="NCBI Taxonomy" id="44316"/>
    <lineage>
        <taxon>Eukaryota</taxon>
        <taxon>Metazoa</taxon>
        <taxon>Chordata</taxon>
        <taxon>Craniata</taxon>
        <taxon>Vertebrata</taxon>
        <taxon>Euteleostomi</taxon>
        <taxon>Archelosauria</taxon>
        <taxon>Archosauria</taxon>
        <taxon>Dinosauria</taxon>
        <taxon>Saurischia</taxon>
        <taxon>Theropoda</taxon>
        <taxon>Coelurosauria</taxon>
        <taxon>Aves</taxon>
        <taxon>Neognathae</taxon>
        <taxon>Neoaves</taxon>
        <taxon>Telluraves</taxon>
        <taxon>Australaves</taxon>
        <taxon>Passeriformes</taxon>
        <taxon>Passeroidea</taxon>
        <taxon>Passeridae</taxon>
        <taxon>Chloebia</taxon>
    </lineage>
</organism>
<proteinExistence type="predicted"/>
<evidence type="ECO:0008006" key="4">
    <source>
        <dbReference type="Google" id="ProtNLM"/>
    </source>
</evidence>
<reference evidence="2 3" key="1">
    <citation type="journal article" date="2018" name="Proc. R. Soc. B">
        <title>A non-coding region near Follistatin controls head colour polymorphism in the Gouldian finch.</title>
        <authorList>
            <person name="Toomey M.B."/>
            <person name="Marques C.I."/>
            <person name="Andrade P."/>
            <person name="Araujo P.M."/>
            <person name="Sabatino S."/>
            <person name="Gazda M.A."/>
            <person name="Afonso S."/>
            <person name="Lopes R.J."/>
            <person name="Corbo J.C."/>
            <person name="Carneiro M."/>
        </authorList>
    </citation>
    <scope>NUCLEOTIDE SEQUENCE [LARGE SCALE GENOMIC DNA]</scope>
    <source>
        <strain evidence="2">Red01</strain>
        <tissue evidence="2">Muscle</tissue>
    </source>
</reference>
<comment type="caution">
    <text evidence="2">The sequence shown here is derived from an EMBL/GenBank/DDBJ whole genome shotgun (WGS) entry which is preliminary data.</text>
</comment>
<dbReference type="InterPro" id="IPR039902">
    <property type="entry name" value="CCDC148/CCDC112"/>
</dbReference>
<dbReference type="Proteomes" id="UP000276834">
    <property type="component" value="Unassembled WGS sequence"/>
</dbReference>
<feature type="non-terminal residue" evidence="2">
    <location>
        <position position="364"/>
    </location>
</feature>
<gene>
    <name evidence="2" type="ORF">DV515_00014306</name>
</gene>
<evidence type="ECO:0000313" key="3">
    <source>
        <dbReference type="Proteomes" id="UP000276834"/>
    </source>
</evidence>
<dbReference type="PANTHER" id="PTHR21549">
    <property type="entry name" value="MUTATED IN BLADDER CANCER 1"/>
    <property type="match status" value="1"/>
</dbReference>
<protein>
    <recommendedName>
        <fullName evidence="4">CC148 protein</fullName>
    </recommendedName>
</protein>
<evidence type="ECO:0000313" key="2">
    <source>
        <dbReference type="EMBL" id="RLV90841.1"/>
    </source>
</evidence>
<evidence type="ECO:0000256" key="1">
    <source>
        <dbReference type="ARBA" id="ARBA00023054"/>
    </source>
</evidence>
<keyword evidence="3" id="KW-1185">Reference proteome</keyword>
<dbReference type="AlphaFoldDB" id="A0A3L8S005"/>
<dbReference type="OrthoDB" id="448087at2759"/>
<accession>A0A3L8S005</accession>
<feature type="non-terminal residue" evidence="2">
    <location>
        <position position="1"/>
    </location>
</feature>
<name>A0A3L8S005_CHLGU</name>
<sequence length="364" mass="42881">NLVVPARNALCSQKYKPVDYKHLYDLAAEAKMASAQIQLKIKKAEQVSKISKEQMLLKQHHQVWWQELKKLSESRQKAEEEMKTFLAEDSHKNNFFFDLRDLEQKLSKEWDTYQINALVPVWQLKEDLKLELSKMQRYLSKESCQKPKINSAEMLQQIKFMKKQQKAILEGLVLESLALERELKEYKENALMHSSEEKNGLFLEVPPELLSLECPYPDLKTLVMEEYQELASGYWAKLQEVDQQLEALARNSDWKEEDQWVFQTVINQYPSDLQRRRTLYLDMLQRYLPHKSRQELVVHEKAWNHYHSIRNQRRVLLLTWAQVRKAFVLRAVATAAEAAAAHEAEVVLADSRQKQLEICADLKA</sequence>
<dbReference type="PANTHER" id="PTHR21549:SF1">
    <property type="entry name" value="COILED-COIL DOMAIN-CONTAINING PROTEIN 148"/>
    <property type="match status" value="1"/>
</dbReference>
<keyword evidence="1" id="KW-0175">Coiled coil</keyword>
<dbReference type="EMBL" id="QUSF01000118">
    <property type="protein sequence ID" value="RLV90841.1"/>
    <property type="molecule type" value="Genomic_DNA"/>
</dbReference>